<proteinExistence type="predicted"/>
<dbReference type="InParanoid" id="K5WXZ2"/>
<reference evidence="1 2" key="1">
    <citation type="journal article" date="2012" name="BMC Genomics">
        <title>Comparative genomics of the white-rot fungi, Phanerochaete carnosa and P. chrysosporium, to elucidate the genetic basis of the distinct wood types they colonize.</title>
        <authorList>
            <person name="Suzuki H."/>
            <person name="MacDonald J."/>
            <person name="Syed K."/>
            <person name="Salamov A."/>
            <person name="Hori C."/>
            <person name="Aerts A."/>
            <person name="Henrissat B."/>
            <person name="Wiebenga A."/>
            <person name="vanKuyk P.A."/>
            <person name="Barry K."/>
            <person name="Lindquist E."/>
            <person name="LaButti K."/>
            <person name="Lapidus A."/>
            <person name="Lucas S."/>
            <person name="Coutinho P."/>
            <person name="Gong Y."/>
            <person name="Samejima M."/>
            <person name="Mahadevan R."/>
            <person name="Abou-Zaid M."/>
            <person name="de Vries R.P."/>
            <person name="Igarashi K."/>
            <person name="Yadav J.S."/>
            <person name="Grigoriev I.V."/>
            <person name="Master E.R."/>
        </authorList>
    </citation>
    <scope>NUCLEOTIDE SEQUENCE [LARGE SCALE GENOMIC DNA]</scope>
    <source>
        <strain evidence="1 2">HHB-10118-sp</strain>
    </source>
</reference>
<dbReference type="Proteomes" id="UP000008370">
    <property type="component" value="Unassembled WGS sequence"/>
</dbReference>
<dbReference type="HOGENOM" id="CLU_105927_0_0_1"/>
<accession>K5WXZ2</accession>
<keyword evidence="2" id="KW-1185">Reference proteome</keyword>
<evidence type="ECO:0008006" key="3">
    <source>
        <dbReference type="Google" id="ProtNLM"/>
    </source>
</evidence>
<protein>
    <recommendedName>
        <fullName evidence="3">Proteasome assembly chaperone 3</fullName>
    </recommendedName>
</protein>
<name>K5WXZ2_PHACS</name>
<dbReference type="RefSeq" id="XP_007395663.1">
    <property type="nucleotide sequence ID" value="XM_007395601.1"/>
</dbReference>
<gene>
    <name evidence="1" type="ORF">PHACADRAFT_255891</name>
</gene>
<organism evidence="1 2">
    <name type="scientific">Phanerochaete carnosa (strain HHB-10118-sp)</name>
    <name type="common">White-rot fungus</name>
    <name type="synonym">Peniophora carnosa</name>
    <dbReference type="NCBI Taxonomy" id="650164"/>
    <lineage>
        <taxon>Eukaryota</taxon>
        <taxon>Fungi</taxon>
        <taxon>Dikarya</taxon>
        <taxon>Basidiomycota</taxon>
        <taxon>Agaricomycotina</taxon>
        <taxon>Agaricomycetes</taxon>
        <taxon>Polyporales</taxon>
        <taxon>Phanerochaetaceae</taxon>
        <taxon>Phanerochaete</taxon>
    </lineage>
</organism>
<dbReference type="STRING" id="650164.K5WXZ2"/>
<evidence type="ECO:0000313" key="1">
    <source>
        <dbReference type="EMBL" id="EKM55337.1"/>
    </source>
</evidence>
<dbReference type="EMBL" id="JH930472">
    <property type="protein sequence ID" value="EKM55337.1"/>
    <property type="molecule type" value="Genomic_DNA"/>
</dbReference>
<evidence type="ECO:0000313" key="2">
    <source>
        <dbReference type="Proteomes" id="UP000008370"/>
    </source>
</evidence>
<dbReference type="KEGG" id="pco:PHACADRAFT_255891"/>
<dbReference type="OrthoDB" id="5593278at2759"/>
<dbReference type="InterPro" id="IPR053720">
    <property type="entry name" value="Psm_Assembly_Chaperone"/>
</dbReference>
<dbReference type="Gene3D" id="3.30.230.90">
    <property type="match status" value="1"/>
</dbReference>
<dbReference type="GeneID" id="18916419"/>
<sequence>MITQLGKVGTLIEASIPDATLSIPPPAPSTDSSEILLPPPPPSIHLTPLLGSAPSEHLQTLHSLYAAQVATLVWTSNAEGMMGGDRRAVIVGIALRPLPGAGDEGSPSERERQVFHGVMAAVRSLLLPK</sequence>
<dbReference type="AlphaFoldDB" id="K5WXZ2"/>